<name>A0A917NQ30_9ACTN</name>
<dbReference type="EMBL" id="BMQA01000008">
    <property type="protein sequence ID" value="GGJ18442.1"/>
    <property type="molecule type" value="Genomic_DNA"/>
</dbReference>
<sequence length="39" mass="3968">MRRRPLAVLGLLTALLVPYAPAVTTASAATATPAQIYGA</sequence>
<keyword evidence="3" id="KW-1185">Reference proteome</keyword>
<proteinExistence type="predicted"/>
<gene>
    <name evidence="2" type="ORF">GCM10010121_031760</name>
</gene>
<feature type="signal peptide" evidence="1">
    <location>
        <begin position="1"/>
        <end position="22"/>
    </location>
</feature>
<evidence type="ECO:0000313" key="3">
    <source>
        <dbReference type="Proteomes" id="UP000657574"/>
    </source>
</evidence>
<reference evidence="2" key="2">
    <citation type="submission" date="2020-09" db="EMBL/GenBank/DDBJ databases">
        <authorList>
            <person name="Sun Q."/>
            <person name="Ohkuma M."/>
        </authorList>
    </citation>
    <scope>NUCLEOTIDE SEQUENCE</scope>
    <source>
        <strain evidence="2">JCM 3086</strain>
    </source>
</reference>
<dbReference type="Proteomes" id="UP000657574">
    <property type="component" value="Unassembled WGS sequence"/>
</dbReference>
<reference evidence="2" key="1">
    <citation type="journal article" date="2014" name="Int. J. Syst. Evol. Microbiol.">
        <title>Complete genome sequence of Corynebacterium casei LMG S-19264T (=DSM 44701T), isolated from a smear-ripened cheese.</title>
        <authorList>
            <consortium name="US DOE Joint Genome Institute (JGI-PGF)"/>
            <person name="Walter F."/>
            <person name="Albersmeier A."/>
            <person name="Kalinowski J."/>
            <person name="Ruckert C."/>
        </authorList>
    </citation>
    <scope>NUCLEOTIDE SEQUENCE</scope>
    <source>
        <strain evidence="2">JCM 3086</strain>
    </source>
</reference>
<accession>A0A917NQ30</accession>
<evidence type="ECO:0000313" key="2">
    <source>
        <dbReference type="EMBL" id="GGJ18442.1"/>
    </source>
</evidence>
<dbReference type="AlphaFoldDB" id="A0A917NQ30"/>
<evidence type="ECO:0000256" key="1">
    <source>
        <dbReference type="SAM" id="SignalP"/>
    </source>
</evidence>
<keyword evidence="1" id="KW-0732">Signal</keyword>
<feature type="chain" id="PRO_5038625954" evidence="1">
    <location>
        <begin position="23"/>
        <end position="39"/>
    </location>
</feature>
<protein>
    <submittedName>
        <fullName evidence="2">Uncharacterized protein</fullName>
    </submittedName>
</protein>
<comment type="caution">
    <text evidence="2">The sequence shown here is derived from an EMBL/GenBank/DDBJ whole genome shotgun (WGS) entry which is preliminary data.</text>
</comment>
<organism evidence="2 3">
    <name type="scientific">Streptomyces brasiliensis</name>
    <dbReference type="NCBI Taxonomy" id="1954"/>
    <lineage>
        <taxon>Bacteria</taxon>
        <taxon>Bacillati</taxon>
        <taxon>Actinomycetota</taxon>
        <taxon>Actinomycetes</taxon>
        <taxon>Kitasatosporales</taxon>
        <taxon>Streptomycetaceae</taxon>
        <taxon>Streptomyces</taxon>
    </lineage>
</organism>